<gene>
    <name evidence="3" type="ORF">ACFSJF_10890</name>
</gene>
<dbReference type="Pfam" id="PF00326">
    <property type="entry name" value="Peptidase_S9"/>
    <property type="match status" value="1"/>
</dbReference>
<sequence>MDTMKEEQQLLAYLKAHGAVEPKVIPGKKEVTFLSKSTGIPQVWKWRQDDTSGVQQYSNLEDRIMSVHHSSSGGKTIVGMDHNGNEKQQLFLLTESGTSVEELVKSKDHFHRFGGWSPKEDKISFASNRRHPGFFDVYVFDLESRTEELMYEFDGSCTPVCWTKDGESIILRLIDTNIDHSLYLFHIKSKQLIRIGQEQLNGRYPAIELKDDGEGGFLLTDAGKDTLAVFQFSFQDPSILHEVLSIEKWDIEEIKLSSDKSKLLFTLNEGGISKLGIYYFDRQTYEFVEGLPRGVYNSLSWLSEDELVVGVKSSVLPGDIWKVDLHHDNAERLTFIGEEKSISDLWMEPELCSFTSFDGLEVPYFLYGKKNESQPVVIYVHGGPESQIRSTFNPVIQYLAAKGFAVAAPNVRGSMGYGRKYVKLDDVRKRMDAVADLKWLVDDLVENHKVDAKKVGVMGRSYGGFMVLAALTHYPDIWAAGVDIVGISHFKTFLENTGSWRRKIREYEYGSLAEDVDFFEEIAPLNHTDKITAPLLVFHGRNDVRVPVSEAEQITADLKKQRKQVELVVFEDEGHQTEKVENHIAMNTKIVAFLKKFL</sequence>
<name>A0ABW4W071_9BACI</name>
<organism evidence="3 4">
    <name type="scientific">Ornithinibacillus salinisoli</name>
    <dbReference type="NCBI Taxonomy" id="1848459"/>
    <lineage>
        <taxon>Bacteria</taxon>
        <taxon>Bacillati</taxon>
        <taxon>Bacillota</taxon>
        <taxon>Bacilli</taxon>
        <taxon>Bacillales</taxon>
        <taxon>Bacillaceae</taxon>
        <taxon>Ornithinibacillus</taxon>
    </lineage>
</organism>
<dbReference type="Proteomes" id="UP001597383">
    <property type="component" value="Unassembled WGS sequence"/>
</dbReference>
<evidence type="ECO:0000259" key="2">
    <source>
        <dbReference type="Pfam" id="PF00326"/>
    </source>
</evidence>
<evidence type="ECO:0000313" key="3">
    <source>
        <dbReference type="EMBL" id="MFD2044774.1"/>
    </source>
</evidence>
<dbReference type="InterPro" id="IPR011042">
    <property type="entry name" value="6-blade_b-propeller_TolB-like"/>
</dbReference>
<dbReference type="RefSeq" id="WP_377555991.1">
    <property type="nucleotide sequence ID" value="NZ_JBHUHQ010000015.1"/>
</dbReference>
<protein>
    <submittedName>
        <fullName evidence="3">S9 family peptidase</fullName>
    </submittedName>
</protein>
<dbReference type="PANTHER" id="PTHR42776:SF27">
    <property type="entry name" value="DIPEPTIDYL PEPTIDASE FAMILY MEMBER 6"/>
    <property type="match status" value="1"/>
</dbReference>
<dbReference type="PRINTS" id="PR00862">
    <property type="entry name" value="PROLIGOPTASE"/>
</dbReference>
<keyword evidence="1" id="KW-0378">Hydrolase</keyword>
<dbReference type="Gene3D" id="3.40.50.1820">
    <property type="entry name" value="alpha/beta hydrolase"/>
    <property type="match status" value="1"/>
</dbReference>
<accession>A0ABW4W071</accession>
<evidence type="ECO:0000256" key="1">
    <source>
        <dbReference type="ARBA" id="ARBA00022801"/>
    </source>
</evidence>
<dbReference type="InterPro" id="IPR002470">
    <property type="entry name" value="Peptidase_S9A"/>
</dbReference>
<reference evidence="4" key="1">
    <citation type="journal article" date="2019" name="Int. J. Syst. Evol. Microbiol.">
        <title>The Global Catalogue of Microorganisms (GCM) 10K type strain sequencing project: providing services to taxonomists for standard genome sequencing and annotation.</title>
        <authorList>
            <consortium name="The Broad Institute Genomics Platform"/>
            <consortium name="The Broad Institute Genome Sequencing Center for Infectious Disease"/>
            <person name="Wu L."/>
            <person name="Ma J."/>
        </authorList>
    </citation>
    <scope>NUCLEOTIDE SEQUENCE [LARGE SCALE GENOMIC DNA]</scope>
    <source>
        <strain evidence="4">R28</strain>
    </source>
</reference>
<dbReference type="Gene3D" id="2.120.10.30">
    <property type="entry name" value="TolB, C-terminal domain"/>
    <property type="match status" value="1"/>
</dbReference>
<dbReference type="SUPFAM" id="SSF82171">
    <property type="entry name" value="DPP6 N-terminal domain-like"/>
    <property type="match status" value="1"/>
</dbReference>
<dbReference type="InterPro" id="IPR029058">
    <property type="entry name" value="AB_hydrolase_fold"/>
</dbReference>
<dbReference type="SUPFAM" id="SSF53474">
    <property type="entry name" value="alpha/beta-Hydrolases"/>
    <property type="match status" value="1"/>
</dbReference>
<keyword evidence="4" id="KW-1185">Reference proteome</keyword>
<comment type="caution">
    <text evidence="3">The sequence shown here is derived from an EMBL/GenBank/DDBJ whole genome shotgun (WGS) entry which is preliminary data.</text>
</comment>
<evidence type="ECO:0000313" key="4">
    <source>
        <dbReference type="Proteomes" id="UP001597383"/>
    </source>
</evidence>
<dbReference type="EMBL" id="JBHUHQ010000015">
    <property type="protein sequence ID" value="MFD2044774.1"/>
    <property type="molecule type" value="Genomic_DNA"/>
</dbReference>
<feature type="domain" description="Peptidase S9 prolyl oligopeptidase catalytic" evidence="2">
    <location>
        <begin position="392"/>
        <end position="597"/>
    </location>
</feature>
<dbReference type="PANTHER" id="PTHR42776">
    <property type="entry name" value="SERINE PEPTIDASE S9 FAMILY MEMBER"/>
    <property type="match status" value="1"/>
</dbReference>
<proteinExistence type="predicted"/>
<dbReference type="InterPro" id="IPR001375">
    <property type="entry name" value="Peptidase_S9_cat"/>
</dbReference>